<accession>A0A521B5Q6</accession>
<dbReference type="AlphaFoldDB" id="A0A521B5Q6"/>
<evidence type="ECO:0000313" key="2">
    <source>
        <dbReference type="Proteomes" id="UP000317289"/>
    </source>
</evidence>
<proteinExistence type="predicted"/>
<evidence type="ECO:0000313" key="1">
    <source>
        <dbReference type="EMBL" id="SMO42442.1"/>
    </source>
</evidence>
<dbReference type="Proteomes" id="UP000317289">
    <property type="component" value="Unassembled WGS sequence"/>
</dbReference>
<dbReference type="EMBL" id="FXTA01000001">
    <property type="protein sequence ID" value="SMO42442.1"/>
    <property type="molecule type" value="Genomic_DNA"/>
</dbReference>
<sequence>MKINIFLNRIIIIGIFTISITCKAQDVSPYYPAKNVVNDPYAFTSQITYFDMNYISNNISEFLTYRMNMTVTKSDNTKLLHNGGTYSITYTDKISQSGNEKLIFSYDVGLIDNVYTIKNLKITGSKDRLISFFVEFWQTSKNFTAPAGNADVSLLTGQDVAKFYFNNGKPYIAVINNTFKSIDEFKVYFEKLKV</sequence>
<protein>
    <submittedName>
        <fullName evidence="1">Uncharacterized protein</fullName>
    </submittedName>
</protein>
<gene>
    <name evidence="1" type="ORF">SAMN06265349_101713</name>
</gene>
<organism evidence="1 2">
    <name type="scientific">Flavobacterium resistens</name>
    <dbReference type="NCBI Taxonomy" id="443612"/>
    <lineage>
        <taxon>Bacteria</taxon>
        <taxon>Pseudomonadati</taxon>
        <taxon>Bacteroidota</taxon>
        <taxon>Flavobacteriia</taxon>
        <taxon>Flavobacteriales</taxon>
        <taxon>Flavobacteriaceae</taxon>
        <taxon>Flavobacterium</taxon>
    </lineage>
</organism>
<reference evidence="1 2" key="1">
    <citation type="submission" date="2017-05" db="EMBL/GenBank/DDBJ databases">
        <authorList>
            <person name="Varghese N."/>
            <person name="Submissions S."/>
        </authorList>
    </citation>
    <scope>NUCLEOTIDE SEQUENCE [LARGE SCALE GENOMIC DNA]</scope>
    <source>
        <strain evidence="1 2">DSM 19382</strain>
    </source>
</reference>
<name>A0A521B5Q6_9FLAO</name>